<dbReference type="InterPro" id="IPR051156">
    <property type="entry name" value="Mito/Outer_Membr_Metalloprot"/>
</dbReference>
<dbReference type="GO" id="GO:0046872">
    <property type="term" value="F:metal ion binding"/>
    <property type="evidence" value="ECO:0007669"/>
    <property type="project" value="UniProtKB-KW"/>
</dbReference>
<dbReference type="GO" id="GO:0051603">
    <property type="term" value="P:proteolysis involved in protein catabolic process"/>
    <property type="evidence" value="ECO:0007669"/>
    <property type="project" value="TreeGrafter"/>
</dbReference>
<keyword evidence="7" id="KW-0732">Signal</keyword>
<comment type="cofactor">
    <cofactor evidence="1">
        <name>Zn(2+)</name>
        <dbReference type="ChEBI" id="CHEBI:29105"/>
    </cofactor>
</comment>
<feature type="domain" description="Peptidase M48" evidence="8">
    <location>
        <begin position="112"/>
        <end position="314"/>
    </location>
</feature>
<dbReference type="Proteomes" id="UP000186308">
    <property type="component" value="Unassembled WGS sequence"/>
</dbReference>
<keyword evidence="2 9" id="KW-0645">Protease</keyword>
<reference evidence="9 10" key="1">
    <citation type="submission" date="2017-01" db="EMBL/GenBank/DDBJ databases">
        <authorList>
            <person name="Varghese N."/>
            <person name="Submissions S."/>
        </authorList>
    </citation>
    <scope>NUCLEOTIDE SEQUENCE [LARGE SCALE GENOMIC DNA]</scope>
    <source>
        <strain evidence="9 10">ATCC 35905</strain>
    </source>
</reference>
<evidence type="ECO:0000256" key="2">
    <source>
        <dbReference type="ARBA" id="ARBA00022670"/>
    </source>
</evidence>
<feature type="signal peptide" evidence="7">
    <location>
        <begin position="1"/>
        <end position="20"/>
    </location>
</feature>
<evidence type="ECO:0000313" key="10">
    <source>
        <dbReference type="Proteomes" id="UP000186308"/>
    </source>
</evidence>
<accession>A0A8G2FFU4</accession>
<organism evidence="9 10">
    <name type="scientific">Acidiphilium rubrum</name>
    <dbReference type="NCBI Taxonomy" id="526"/>
    <lineage>
        <taxon>Bacteria</taxon>
        <taxon>Pseudomonadati</taxon>
        <taxon>Pseudomonadota</taxon>
        <taxon>Alphaproteobacteria</taxon>
        <taxon>Acetobacterales</taxon>
        <taxon>Acidocellaceae</taxon>
        <taxon>Acidiphilium</taxon>
    </lineage>
</organism>
<dbReference type="PANTHER" id="PTHR22726">
    <property type="entry name" value="METALLOENDOPEPTIDASE OMA1"/>
    <property type="match status" value="1"/>
</dbReference>
<dbReference type="PANTHER" id="PTHR22726:SF1">
    <property type="entry name" value="METALLOENDOPEPTIDASE OMA1, MITOCHONDRIAL"/>
    <property type="match status" value="1"/>
</dbReference>
<evidence type="ECO:0000256" key="1">
    <source>
        <dbReference type="ARBA" id="ARBA00001947"/>
    </source>
</evidence>
<keyword evidence="5" id="KW-0862">Zinc</keyword>
<keyword evidence="6" id="KW-0482">Metalloprotease</keyword>
<evidence type="ECO:0000256" key="7">
    <source>
        <dbReference type="SAM" id="SignalP"/>
    </source>
</evidence>
<dbReference type="InterPro" id="IPR001915">
    <property type="entry name" value="Peptidase_M48"/>
</dbReference>
<evidence type="ECO:0000256" key="3">
    <source>
        <dbReference type="ARBA" id="ARBA00022723"/>
    </source>
</evidence>
<evidence type="ECO:0000256" key="4">
    <source>
        <dbReference type="ARBA" id="ARBA00022801"/>
    </source>
</evidence>
<comment type="caution">
    <text evidence="9">The sequence shown here is derived from an EMBL/GenBank/DDBJ whole genome shotgun (WGS) entry which is preliminary data.</text>
</comment>
<evidence type="ECO:0000313" key="9">
    <source>
        <dbReference type="EMBL" id="SIR56633.1"/>
    </source>
</evidence>
<feature type="chain" id="PRO_5034937503" evidence="7">
    <location>
        <begin position="21"/>
        <end position="496"/>
    </location>
</feature>
<dbReference type="GO" id="GO:0004222">
    <property type="term" value="F:metalloendopeptidase activity"/>
    <property type="evidence" value="ECO:0007669"/>
    <property type="project" value="InterPro"/>
</dbReference>
<sequence>MTMHSMIRKLTALAVTLAVAGCAALPRGMTDTASVLPAHGTFIATLSSAETYQPGRAASESLVLRRPLTLQTGIVEDPAFVDFCNQIVDRLLASWPYARPNVQVLLVPSTSFTSDTTPEGAIIVSTGLLNYLSTHPAPDNGDRLAFVLAHELSHVLMGQTTSRAALFKNAAKLRGIVYAGAAITLGAKAAVIADATKSAVVADYLFGVATTNGVFPAWQRDQESMADLLAIDLMAKAGYNLQGATDILTILIAQERKAAAAEPAILPFQHYVTTHAVGNQTEINFGFGQALKPYFVRAENAVLAGHPAAIDRLKIAATYITRQYPTYLPPMSDAGFTHIIDTAPTRLMIENEVSLGDAAVSLEHRQAMEAASQLRSIKSIVLRQSEYYLFLQAETDFELGRSDQAAAFLTDAERQKLETQPVMVLRAQLLLNAHHYNAAQAAFGAADAKFATQAYLPQRIQIDKLQGKTLIATKLMFECNASGKMNLIGECDHADQ</sequence>
<dbReference type="GO" id="GO:0016020">
    <property type="term" value="C:membrane"/>
    <property type="evidence" value="ECO:0007669"/>
    <property type="project" value="TreeGrafter"/>
</dbReference>
<name>A0A8G2FFU4_ACIRU</name>
<evidence type="ECO:0000256" key="5">
    <source>
        <dbReference type="ARBA" id="ARBA00022833"/>
    </source>
</evidence>
<gene>
    <name evidence="9" type="ORF">SAMN05421828_1576</name>
</gene>
<dbReference type="Gene3D" id="3.30.2010.10">
    <property type="entry name" value="Metalloproteases ('zincins'), catalytic domain"/>
    <property type="match status" value="1"/>
</dbReference>
<proteinExistence type="predicted"/>
<evidence type="ECO:0000256" key="6">
    <source>
        <dbReference type="ARBA" id="ARBA00023049"/>
    </source>
</evidence>
<protein>
    <submittedName>
        <fullName evidence="9">Zn-dependent protease, contains TPR repeats</fullName>
    </submittedName>
</protein>
<dbReference type="Pfam" id="PF01435">
    <property type="entry name" value="Peptidase_M48"/>
    <property type="match status" value="1"/>
</dbReference>
<evidence type="ECO:0000259" key="8">
    <source>
        <dbReference type="Pfam" id="PF01435"/>
    </source>
</evidence>
<dbReference type="EMBL" id="FTNE01000057">
    <property type="protein sequence ID" value="SIR56633.1"/>
    <property type="molecule type" value="Genomic_DNA"/>
</dbReference>
<keyword evidence="4" id="KW-0378">Hydrolase</keyword>
<keyword evidence="10" id="KW-1185">Reference proteome</keyword>
<keyword evidence="3" id="KW-0479">Metal-binding</keyword>
<dbReference type="AlphaFoldDB" id="A0A8G2FFU4"/>